<dbReference type="Proteomes" id="UP000271380">
    <property type="component" value="Chromosome"/>
</dbReference>
<dbReference type="Proteomes" id="UP000033457">
    <property type="component" value="Chromosome"/>
</dbReference>
<dbReference type="STRING" id="35755.UL82_03605"/>
<evidence type="ECO:0000313" key="2">
    <source>
        <dbReference type="EMBL" id="AKE40928.1"/>
    </source>
</evidence>
<evidence type="ECO:0000313" key="4">
    <source>
        <dbReference type="Proteomes" id="UP000033457"/>
    </source>
</evidence>
<keyword evidence="4" id="KW-1185">Reference proteome</keyword>
<reference evidence="3 5" key="2">
    <citation type="submission" date="2018-12" db="EMBL/GenBank/DDBJ databases">
        <authorList>
            <consortium name="Pathogen Informatics"/>
        </authorList>
    </citation>
    <scope>NUCLEOTIDE SEQUENCE [LARGE SCALE GENOMIC DNA]</scope>
    <source>
        <strain evidence="3 5">NCTC949</strain>
    </source>
</reference>
<keyword evidence="1" id="KW-1133">Transmembrane helix</keyword>
<evidence type="ECO:0000313" key="3">
    <source>
        <dbReference type="EMBL" id="VEH06745.1"/>
    </source>
</evidence>
<keyword evidence="1" id="KW-0812">Transmembrane</keyword>
<sequence length="169" mass="18103">MSIKVRLSASALLCSKATATCIIFVTLTTVVLGVLLYARIESTGTLHKLYTIAMVAPIVGILVAVLSLIIGWIKGRRSLAVINNQVCISHSGISFPLAELAAIAIFSDNGSSFVTFIPQHLVTENVVGLKDYTIEFSRGISPRPFELADQISALAPEVRINKIGSLHRG</sequence>
<dbReference type="OrthoDB" id="4418808at2"/>
<evidence type="ECO:0000256" key="1">
    <source>
        <dbReference type="SAM" id="Phobius"/>
    </source>
</evidence>
<dbReference type="AlphaFoldDB" id="A0A0F6R1C5"/>
<feature type="transmembrane region" description="Helical" evidence="1">
    <location>
        <begin position="49"/>
        <end position="73"/>
    </location>
</feature>
<accession>A0A0F6R1C5</accession>
<proteinExistence type="predicted"/>
<protein>
    <submittedName>
        <fullName evidence="3">Or membrane protein</fullName>
    </submittedName>
</protein>
<feature type="transmembrane region" description="Helical" evidence="1">
    <location>
        <begin position="12"/>
        <end position="37"/>
    </location>
</feature>
<name>A0A0F6R1C5_9CORY</name>
<dbReference type="KEGG" id="cku:UL82_03605"/>
<gene>
    <name evidence="3" type="ORF">NCTC949_01285</name>
    <name evidence="2" type="ORF">UL82_03605</name>
</gene>
<dbReference type="EMBL" id="LR134377">
    <property type="protein sequence ID" value="VEH06745.1"/>
    <property type="molecule type" value="Genomic_DNA"/>
</dbReference>
<dbReference type="HOGENOM" id="CLU_1560374_0_0_11"/>
<dbReference type="EMBL" id="CP011312">
    <property type="protein sequence ID" value="AKE40928.1"/>
    <property type="molecule type" value="Genomic_DNA"/>
</dbReference>
<reference evidence="2 4" key="1">
    <citation type="journal article" date="2015" name="Genome Announc.">
        <title>Complete Genome Sequence of Corynebacterium kutscheri DSM 20755, a Corynebacterial Type Strain with Remarkably Low G+C Content of Chromosomal DNA.</title>
        <authorList>
            <person name="Ruckert C."/>
            <person name="Albersmeier A."/>
            <person name="Winkler A."/>
            <person name="Tauch A."/>
        </authorList>
    </citation>
    <scope>NUCLEOTIDE SEQUENCE [LARGE SCALE GENOMIC DNA]</scope>
    <source>
        <strain evidence="2 4">DSM 20755</strain>
    </source>
</reference>
<dbReference type="RefSeq" id="WP_046439043.1">
    <property type="nucleotide sequence ID" value="NZ_CP011312.1"/>
</dbReference>
<keyword evidence="1" id="KW-0472">Membrane</keyword>
<evidence type="ECO:0000313" key="5">
    <source>
        <dbReference type="Proteomes" id="UP000271380"/>
    </source>
</evidence>
<organism evidence="2 4">
    <name type="scientific">Corynebacterium kutscheri</name>
    <dbReference type="NCBI Taxonomy" id="35755"/>
    <lineage>
        <taxon>Bacteria</taxon>
        <taxon>Bacillati</taxon>
        <taxon>Actinomycetota</taxon>
        <taxon>Actinomycetes</taxon>
        <taxon>Mycobacteriales</taxon>
        <taxon>Corynebacteriaceae</taxon>
        <taxon>Corynebacterium</taxon>
    </lineage>
</organism>